<reference evidence="5" key="1">
    <citation type="thesis" date="2020" institute="ProQuest LLC" country="789 East Eisenhower Parkway, Ann Arbor, MI, USA">
        <title>Comparative Genomics and Chromosome Evolution.</title>
        <authorList>
            <person name="Mudd A.B."/>
        </authorList>
    </citation>
    <scope>NUCLEOTIDE SEQUENCE</scope>
    <source>
        <strain evidence="5">237g6f4</strain>
        <tissue evidence="5">Blood</tissue>
    </source>
</reference>
<dbReference type="Proteomes" id="UP000824782">
    <property type="component" value="Unassembled WGS sequence"/>
</dbReference>
<evidence type="ECO:0000256" key="2">
    <source>
        <dbReference type="ARBA" id="ARBA00022737"/>
    </source>
</evidence>
<dbReference type="GO" id="GO:0035091">
    <property type="term" value="F:phosphatidylinositol binding"/>
    <property type="evidence" value="ECO:0007669"/>
    <property type="project" value="TreeGrafter"/>
</dbReference>
<dbReference type="GO" id="GO:0007155">
    <property type="term" value="P:cell adhesion"/>
    <property type="evidence" value="ECO:0007669"/>
    <property type="project" value="TreeGrafter"/>
</dbReference>
<name>A0AAV7ABQ3_ENGPU</name>
<dbReference type="GO" id="GO:0008104">
    <property type="term" value="P:intracellular protein localization"/>
    <property type="evidence" value="ECO:0007669"/>
    <property type="project" value="TreeGrafter"/>
</dbReference>
<dbReference type="AlphaFoldDB" id="A0AAV7ABQ3"/>
<proteinExistence type="predicted"/>
<dbReference type="GO" id="GO:0051660">
    <property type="term" value="P:establishment of centrosome localization"/>
    <property type="evidence" value="ECO:0007669"/>
    <property type="project" value="TreeGrafter"/>
</dbReference>
<feature type="domain" description="Par3/HAL N-terminal" evidence="4">
    <location>
        <begin position="1"/>
        <end position="45"/>
    </location>
</feature>
<evidence type="ECO:0000256" key="3">
    <source>
        <dbReference type="ARBA" id="ARBA00023306"/>
    </source>
</evidence>
<dbReference type="GO" id="GO:0045197">
    <property type="term" value="P:establishment or maintenance of epithelial cell apical/basal polarity"/>
    <property type="evidence" value="ECO:0007669"/>
    <property type="project" value="TreeGrafter"/>
</dbReference>
<dbReference type="GO" id="GO:0005938">
    <property type="term" value="C:cell cortex"/>
    <property type="evidence" value="ECO:0007669"/>
    <property type="project" value="TreeGrafter"/>
</dbReference>
<gene>
    <name evidence="5" type="ORF">GDO81_017151</name>
</gene>
<evidence type="ECO:0000256" key="1">
    <source>
        <dbReference type="ARBA" id="ARBA00022618"/>
    </source>
</evidence>
<dbReference type="GO" id="GO:0005912">
    <property type="term" value="C:adherens junction"/>
    <property type="evidence" value="ECO:0007669"/>
    <property type="project" value="TreeGrafter"/>
</dbReference>
<protein>
    <recommendedName>
        <fullName evidence="4">Par3/HAL N-terminal domain-containing protein</fullName>
    </recommendedName>
</protein>
<dbReference type="Gene3D" id="3.10.20.90">
    <property type="entry name" value="Phosphatidylinositol 3-kinase Catalytic Subunit, Chain A, domain 1"/>
    <property type="match status" value="1"/>
</dbReference>
<dbReference type="PANTHER" id="PTHR16484:SF4">
    <property type="entry name" value="PARTITIONING DEFECTIVE 3 HOMOLOG B"/>
    <property type="match status" value="1"/>
</dbReference>
<organism evidence="5 6">
    <name type="scientific">Engystomops pustulosus</name>
    <name type="common">Tungara frog</name>
    <name type="synonym">Physalaemus pustulosus</name>
    <dbReference type="NCBI Taxonomy" id="76066"/>
    <lineage>
        <taxon>Eukaryota</taxon>
        <taxon>Metazoa</taxon>
        <taxon>Chordata</taxon>
        <taxon>Craniata</taxon>
        <taxon>Vertebrata</taxon>
        <taxon>Euteleostomi</taxon>
        <taxon>Amphibia</taxon>
        <taxon>Batrachia</taxon>
        <taxon>Anura</taxon>
        <taxon>Neobatrachia</taxon>
        <taxon>Hyloidea</taxon>
        <taxon>Leptodactylidae</taxon>
        <taxon>Leiuperinae</taxon>
        <taxon>Engystomops</taxon>
    </lineage>
</organism>
<dbReference type="EMBL" id="WNYA01000008">
    <property type="protein sequence ID" value="KAG8558791.1"/>
    <property type="molecule type" value="Genomic_DNA"/>
</dbReference>
<dbReference type="InterPro" id="IPR052213">
    <property type="entry name" value="PAR3"/>
</dbReference>
<keyword evidence="2" id="KW-0677">Repeat</keyword>
<accession>A0AAV7ABQ3</accession>
<evidence type="ECO:0000259" key="4">
    <source>
        <dbReference type="Pfam" id="PF12053"/>
    </source>
</evidence>
<dbReference type="InterPro" id="IPR021922">
    <property type="entry name" value="Par3/HAL_N"/>
</dbReference>
<dbReference type="Pfam" id="PF12053">
    <property type="entry name" value="Par3_HAL_N_term"/>
    <property type="match status" value="1"/>
</dbReference>
<dbReference type="PANTHER" id="PTHR16484">
    <property type="entry name" value="PARTITIONING DEFECTIVE 3 RELATED"/>
    <property type="match status" value="1"/>
</dbReference>
<dbReference type="GO" id="GO:0016324">
    <property type="term" value="C:apical plasma membrane"/>
    <property type="evidence" value="ECO:0007669"/>
    <property type="project" value="TreeGrafter"/>
</dbReference>
<dbReference type="GO" id="GO:0051301">
    <property type="term" value="P:cell division"/>
    <property type="evidence" value="ECO:0007669"/>
    <property type="project" value="UniProtKB-KW"/>
</dbReference>
<keyword evidence="6" id="KW-1185">Reference proteome</keyword>
<sequence length="107" mass="12176">MKVTVCFGKTGIVVPCKDGKISVRELIQQAAQRYIKAKEKDKKETSDTLRIIIIGKKHGFFKYAGQNDVAFRTDDSGIPAYHGSRKTVLYLLQSWILFILGQYHREA</sequence>
<keyword evidence="3" id="KW-0131">Cell cycle</keyword>
<dbReference type="GO" id="GO:0030010">
    <property type="term" value="P:establishment of cell polarity"/>
    <property type="evidence" value="ECO:0007669"/>
    <property type="project" value="TreeGrafter"/>
</dbReference>
<comment type="caution">
    <text evidence="5">The sequence shown here is derived from an EMBL/GenBank/DDBJ whole genome shotgun (WGS) entry which is preliminary data.</text>
</comment>
<keyword evidence="1" id="KW-0132">Cell division</keyword>
<evidence type="ECO:0000313" key="6">
    <source>
        <dbReference type="Proteomes" id="UP000824782"/>
    </source>
</evidence>
<dbReference type="GO" id="GO:0000226">
    <property type="term" value="P:microtubule cytoskeleton organization"/>
    <property type="evidence" value="ECO:0007669"/>
    <property type="project" value="TreeGrafter"/>
</dbReference>
<dbReference type="GO" id="GO:0043296">
    <property type="term" value="C:apical junction complex"/>
    <property type="evidence" value="ECO:0007669"/>
    <property type="project" value="TreeGrafter"/>
</dbReference>
<evidence type="ECO:0000313" key="5">
    <source>
        <dbReference type="EMBL" id="KAG8558791.1"/>
    </source>
</evidence>